<keyword evidence="5" id="KW-1185">Reference proteome</keyword>
<dbReference type="EMBL" id="LT607411">
    <property type="protein sequence ID" value="SCE78126.1"/>
    <property type="molecule type" value="Genomic_DNA"/>
</dbReference>
<dbReference type="AlphaFoldDB" id="A0A1C4V2M7"/>
<gene>
    <name evidence="4" type="ORF">GA0074695_1066</name>
</gene>
<evidence type="ECO:0000256" key="2">
    <source>
        <dbReference type="SAM" id="Phobius"/>
    </source>
</evidence>
<feature type="transmembrane region" description="Helical" evidence="2">
    <location>
        <begin position="135"/>
        <end position="153"/>
    </location>
</feature>
<feature type="transmembrane region" description="Helical" evidence="2">
    <location>
        <begin position="105"/>
        <end position="129"/>
    </location>
</feature>
<accession>A0A1C4V2M7</accession>
<keyword evidence="2" id="KW-1133">Transmembrane helix</keyword>
<sequence>MLAVMDGRNGMRAADADRAATAERLRLALEEGRLGLHEYDERLGRAYGAKTYGELDAVVADLPAPAPAERSAVVPRQPAPEPAVVSGGAPGAGSSRWLIRAWLPWLNVAGILTAIWLVSCLTSGKVLFYWPVWPLVPWGAVLLMCTVGGLVTGEPRREAERREYRRARREARRRARDAEDR</sequence>
<feature type="domain" description="DUF1707" evidence="3">
    <location>
        <begin position="11"/>
        <end position="63"/>
    </location>
</feature>
<feature type="compositionally biased region" description="Basic residues" evidence="1">
    <location>
        <begin position="164"/>
        <end position="175"/>
    </location>
</feature>
<feature type="region of interest" description="Disordered" evidence="1">
    <location>
        <begin position="157"/>
        <end position="181"/>
    </location>
</feature>
<evidence type="ECO:0000259" key="3">
    <source>
        <dbReference type="Pfam" id="PF08044"/>
    </source>
</evidence>
<dbReference type="PANTHER" id="PTHR40763">
    <property type="entry name" value="MEMBRANE PROTEIN-RELATED"/>
    <property type="match status" value="1"/>
</dbReference>
<keyword evidence="2" id="KW-0812">Transmembrane</keyword>
<name>A0A1C4V2M7_MICVI</name>
<keyword evidence="2" id="KW-0472">Membrane</keyword>
<dbReference type="PANTHER" id="PTHR40763:SF4">
    <property type="entry name" value="DUF1707 DOMAIN-CONTAINING PROTEIN"/>
    <property type="match status" value="1"/>
</dbReference>
<dbReference type="Proteomes" id="UP000198242">
    <property type="component" value="Chromosome I"/>
</dbReference>
<reference evidence="5" key="1">
    <citation type="submission" date="2016-06" db="EMBL/GenBank/DDBJ databases">
        <authorList>
            <person name="Varghese N."/>
            <person name="Submissions Spin"/>
        </authorList>
    </citation>
    <scope>NUCLEOTIDE SEQUENCE [LARGE SCALE GENOMIC DNA]</scope>
    <source>
        <strain evidence="5">DSM 43909</strain>
    </source>
</reference>
<evidence type="ECO:0000313" key="5">
    <source>
        <dbReference type="Proteomes" id="UP000198242"/>
    </source>
</evidence>
<evidence type="ECO:0000256" key="1">
    <source>
        <dbReference type="SAM" id="MobiDB-lite"/>
    </source>
</evidence>
<protein>
    <recommendedName>
        <fullName evidence="3">DUF1707 domain-containing protein</fullName>
    </recommendedName>
</protein>
<proteinExistence type="predicted"/>
<organism evidence="4 5">
    <name type="scientific">Micromonospora viridifaciens</name>
    <dbReference type="NCBI Taxonomy" id="1881"/>
    <lineage>
        <taxon>Bacteria</taxon>
        <taxon>Bacillati</taxon>
        <taxon>Actinomycetota</taxon>
        <taxon>Actinomycetes</taxon>
        <taxon>Micromonosporales</taxon>
        <taxon>Micromonosporaceae</taxon>
        <taxon>Micromonospora</taxon>
    </lineage>
</organism>
<dbReference type="Pfam" id="PF08044">
    <property type="entry name" value="DUF1707"/>
    <property type="match status" value="1"/>
</dbReference>
<dbReference type="InterPro" id="IPR012551">
    <property type="entry name" value="DUF1707_SHOCT-like"/>
</dbReference>
<evidence type="ECO:0000313" key="4">
    <source>
        <dbReference type="EMBL" id="SCE78126.1"/>
    </source>
</evidence>